<feature type="compositionally biased region" description="Low complexity" evidence="1">
    <location>
        <begin position="50"/>
        <end position="74"/>
    </location>
</feature>
<feature type="region of interest" description="Disordered" evidence="1">
    <location>
        <begin position="284"/>
        <end position="397"/>
    </location>
</feature>
<evidence type="ECO:0000256" key="1">
    <source>
        <dbReference type="SAM" id="MobiDB-lite"/>
    </source>
</evidence>
<feature type="compositionally biased region" description="Low complexity" evidence="1">
    <location>
        <begin position="382"/>
        <end position="391"/>
    </location>
</feature>
<feature type="compositionally biased region" description="Low complexity" evidence="1">
    <location>
        <begin position="185"/>
        <end position="213"/>
    </location>
</feature>
<feature type="compositionally biased region" description="Basic and acidic residues" evidence="1">
    <location>
        <begin position="316"/>
        <end position="328"/>
    </location>
</feature>
<reference evidence="2" key="1">
    <citation type="submission" date="2023-01" db="EMBL/GenBank/DDBJ databases">
        <title>Exophiala dermititidis isolated from Cystic Fibrosis Patient.</title>
        <authorList>
            <person name="Kurbessoian T."/>
            <person name="Crocker A."/>
            <person name="Murante D."/>
            <person name="Hogan D.A."/>
            <person name="Stajich J.E."/>
        </authorList>
    </citation>
    <scope>NUCLEOTIDE SEQUENCE</scope>
    <source>
        <strain evidence="2">Ex8</strain>
    </source>
</reference>
<name>A0AAN6EXH9_EXODE</name>
<feature type="compositionally biased region" description="Low complexity" evidence="1">
    <location>
        <begin position="104"/>
        <end position="129"/>
    </location>
</feature>
<evidence type="ECO:0000313" key="2">
    <source>
        <dbReference type="EMBL" id="KAJ8992186.1"/>
    </source>
</evidence>
<accession>A0AAN6EXH9</accession>
<feature type="compositionally biased region" description="Low complexity" evidence="1">
    <location>
        <begin position="537"/>
        <end position="568"/>
    </location>
</feature>
<feature type="compositionally biased region" description="Gly residues" evidence="1">
    <location>
        <begin position="456"/>
        <end position="467"/>
    </location>
</feature>
<comment type="caution">
    <text evidence="2">The sequence shown here is derived from an EMBL/GenBank/DDBJ whole genome shotgun (WGS) entry which is preliminary data.</text>
</comment>
<dbReference type="Proteomes" id="UP001161757">
    <property type="component" value="Unassembled WGS sequence"/>
</dbReference>
<feature type="region of interest" description="Disordered" evidence="1">
    <location>
        <begin position="423"/>
        <end position="482"/>
    </location>
</feature>
<feature type="compositionally biased region" description="Basic and acidic residues" evidence="1">
    <location>
        <begin position="132"/>
        <end position="146"/>
    </location>
</feature>
<feature type="region of interest" description="Disordered" evidence="1">
    <location>
        <begin position="525"/>
        <end position="568"/>
    </location>
</feature>
<feature type="compositionally biased region" description="Polar residues" evidence="1">
    <location>
        <begin position="342"/>
        <end position="375"/>
    </location>
</feature>
<protein>
    <submittedName>
        <fullName evidence="2">Uncharacterized protein</fullName>
    </submittedName>
</protein>
<feature type="region of interest" description="Disordered" evidence="1">
    <location>
        <begin position="1"/>
        <end position="227"/>
    </location>
</feature>
<sequence>MSEEIVVPKKRGRPPKKAAAAAPAAEQDNAIVIDVPKRRRTKASIADNTSASAESSSTSSAAASKRAPKKNAAAVGGTESVPEVLGVKTSSLTTKRRGATKSGPSSSSSSTTSTSTTTSTSSASAPAPARAVDAELGDKQVADIKVQKATVSQAASSPSPSTVEGVDAADASSAKLKPKSRTRKAATATATVVEGSAGSVGPASGSAAVPAAPRTIKSNSDGAGNAKAVGTAAQLDASDANESQKPGALATSKILQQAKAFAENSRDLHDQAARLVEEREAVRESVLQQDQQVDVGEDVRTERQTVDEVAATTTGKDLKEPTARDLHDTQISSKESIADAGITSTTATSSLRQEESSTVDPVSASQAAPPSQLPSTFVPLATSSTSTTMSTPAFGFPKSKPKVQVVVPKYILPNSTVAALAARNVHSQRSSSSQGPSLPPSSAAARRQQQQQQQQGQGGFGPSGGESGRPRPTQIPLDQLKKDPEFRALSRRWTSLMVALPFAIVTSYFLWQRYEEHQAYLKSREAKRTLDSVSWKTAGSDDATSTSPSTAGPPSTPASSSTSSPRRP</sequence>
<dbReference type="EMBL" id="JAJGCB010000006">
    <property type="protein sequence ID" value="KAJ8992186.1"/>
    <property type="molecule type" value="Genomic_DNA"/>
</dbReference>
<feature type="compositionally biased region" description="Low complexity" evidence="1">
    <location>
        <begin position="427"/>
        <end position="455"/>
    </location>
</feature>
<gene>
    <name evidence="2" type="ORF">HRR80_004078</name>
</gene>
<feature type="compositionally biased region" description="Polar residues" evidence="1">
    <location>
        <begin position="149"/>
        <end position="162"/>
    </location>
</feature>
<feature type="compositionally biased region" description="Low complexity" evidence="1">
    <location>
        <begin position="284"/>
        <end position="294"/>
    </location>
</feature>
<proteinExistence type="predicted"/>
<feature type="compositionally biased region" description="Basic and acidic residues" evidence="1">
    <location>
        <begin position="297"/>
        <end position="306"/>
    </location>
</feature>
<evidence type="ECO:0000313" key="3">
    <source>
        <dbReference type="Proteomes" id="UP001161757"/>
    </source>
</evidence>
<organism evidence="2 3">
    <name type="scientific">Exophiala dermatitidis</name>
    <name type="common">Black yeast-like fungus</name>
    <name type="synonym">Wangiella dermatitidis</name>
    <dbReference type="NCBI Taxonomy" id="5970"/>
    <lineage>
        <taxon>Eukaryota</taxon>
        <taxon>Fungi</taxon>
        <taxon>Dikarya</taxon>
        <taxon>Ascomycota</taxon>
        <taxon>Pezizomycotina</taxon>
        <taxon>Eurotiomycetes</taxon>
        <taxon>Chaetothyriomycetidae</taxon>
        <taxon>Chaetothyriales</taxon>
        <taxon>Herpotrichiellaceae</taxon>
        <taxon>Exophiala</taxon>
    </lineage>
</organism>
<dbReference type="AlphaFoldDB" id="A0AAN6EXH9"/>